<keyword evidence="1" id="KW-0067">ATP-binding</keyword>
<reference evidence="1" key="1">
    <citation type="submission" date="2019-02" db="EMBL/GenBank/DDBJ databases">
        <authorList>
            <person name="Gruber-Vodicka R. H."/>
            <person name="Seah K. B. B."/>
        </authorList>
    </citation>
    <scope>NUCLEOTIDE SEQUENCE</scope>
    <source>
        <strain evidence="1">BECK_M6</strain>
    </source>
</reference>
<dbReference type="PANTHER" id="PTHR30595:SF6">
    <property type="entry name" value="SCHLAFEN ALBA-2 DOMAIN-CONTAINING PROTEIN"/>
    <property type="match status" value="1"/>
</dbReference>
<protein>
    <submittedName>
        <fullName evidence="1">ATP-dependent DNA helicase recG C-terminal</fullName>
    </submittedName>
</protein>
<accession>A0A450UVJ2</accession>
<dbReference type="EMBL" id="CAADFH010000060">
    <property type="protein sequence ID" value="VFJ96516.1"/>
    <property type="molecule type" value="Genomic_DNA"/>
</dbReference>
<organism evidence="1">
    <name type="scientific">Candidatus Kentrum sp. LFY</name>
    <dbReference type="NCBI Taxonomy" id="2126342"/>
    <lineage>
        <taxon>Bacteria</taxon>
        <taxon>Pseudomonadati</taxon>
        <taxon>Pseudomonadota</taxon>
        <taxon>Gammaproteobacteria</taxon>
        <taxon>Candidatus Kentrum</taxon>
    </lineage>
</organism>
<dbReference type="GO" id="GO:0004386">
    <property type="term" value="F:helicase activity"/>
    <property type="evidence" value="ECO:0007669"/>
    <property type="project" value="UniProtKB-KW"/>
</dbReference>
<gene>
    <name evidence="1" type="ORF">BECKLFY1418A_GA0070994_106011</name>
</gene>
<dbReference type="InterPro" id="IPR038475">
    <property type="entry name" value="RecG_C_sf"/>
</dbReference>
<dbReference type="Pfam" id="PF13749">
    <property type="entry name" value="HATPase_c_4"/>
    <property type="match status" value="1"/>
</dbReference>
<dbReference type="PANTHER" id="PTHR30595">
    <property type="entry name" value="GLPR-RELATED TRANSCRIPTIONAL REPRESSOR"/>
    <property type="match status" value="1"/>
</dbReference>
<dbReference type="AlphaFoldDB" id="A0A450UVJ2"/>
<proteinExistence type="predicted"/>
<keyword evidence="1" id="KW-0378">Hydrolase</keyword>
<keyword evidence="1" id="KW-0347">Helicase</keyword>
<evidence type="ECO:0000313" key="1">
    <source>
        <dbReference type="EMBL" id="VFJ96516.1"/>
    </source>
</evidence>
<dbReference type="Gene3D" id="3.30.565.60">
    <property type="match status" value="1"/>
</dbReference>
<sequence length="318" mass="35656">MAIIKVEIPLSLFVHESPGGYFHRVGSTKCEMAPDYPARLFQQRSQAGIIRFDEQVVPGATLEDLTPPLWERFRTERTRDTRDDSLVKLGMARRDETGILRPTVTGILMANETPEDWLPNAYIQAVAYRGVTAVPQSKQAPYQSDALDIRGPLDAQIMAGCRFMERNMRITATKEEGRKDIPQFHMTDVFEAMVNAVAHRDYSMHGARIRLRLFADRLELSSPGSFPNTMTVDSLPYRQAARNEAVTSLLAKCPVPWNGPSKHGARRSAGIWTNRGTMMGKRGEGVRVILDSSEHLSGKRPAYRLIDEAELLLVIYGA</sequence>
<name>A0A450UVJ2_9GAMM</name>
<keyword evidence="1" id="KW-0547">Nucleotide-binding</keyword>